<organism evidence="1 2">
    <name type="scientific">Galerina marginata (strain CBS 339.88)</name>
    <dbReference type="NCBI Taxonomy" id="685588"/>
    <lineage>
        <taxon>Eukaryota</taxon>
        <taxon>Fungi</taxon>
        <taxon>Dikarya</taxon>
        <taxon>Basidiomycota</taxon>
        <taxon>Agaricomycotina</taxon>
        <taxon>Agaricomycetes</taxon>
        <taxon>Agaricomycetidae</taxon>
        <taxon>Agaricales</taxon>
        <taxon>Agaricineae</taxon>
        <taxon>Strophariaceae</taxon>
        <taxon>Galerina</taxon>
    </lineage>
</organism>
<keyword evidence="2" id="KW-1185">Reference proteome</keyword>
<dbReference type="Gene3D" id="3.80.10.10">
    <property type="entry name" value="Ribonuclease Inhibitor"/>
    <property type="match status" value="1"/>
</dbReference>
<proteinExistence type="predicted"/>
<evidence type="ECO:0000313" key="2">
    <source>
        <dbReference type="Proteomes" id="UP000027222"/>
    </source>
</evidence>
<accession>A0A067TAU4</accession>
<reference evidence="2" key="1">
    <citation type="journal article" date="2014" name="Proc. Natl. Acad. Sci. U.S.A.">
        <title>Extensive sampling of basidiomycete genomes demonstrates inadequacy of the white-rot/brown-rot paradigm for wood decay fungi.</title>
        <authorList>
            <person name="Riley R."/>
            <person name="Salamov A.A."/>
            <person name="Brown D.W."/>
            <person name="Nagy L.G."/>
            <person name="Floudas D."/>
            <person name="Held B.W."/>
            <person name="Levasseur A."/>
            <person name="Lombard V."/>
            <person name="Morin E."/>
            <person name="Otillar R."/>
            <person name="Lindquist E.A."/>
            <person name="Sun H."/>
            <person name="LaButti K.M."/>
            <person name="Schmutz J."/>
            <person name="Jabbour D."/>
            <person name="Luo H."/>
            <person name="Baker S.E."/>
            <person name="Pisabarro A.G."/>
            <person name="Walton J.D."/>
            <person name="Blanchette R.A."/>
            <person name="Henrissat B."/>
            <person name="Martin F."/>
            <person name="Cullen D."/>
            <person name="Hibbett D.S."/>
            <person name="Grigoriev I.V."/>
        </authorList>
    </citation>
    <scope>NUCLEOTIDE SEQUENCE [LARGE SCALE GENOMIC DNA]</scope>
    <source>
        <strain evidence="2">CBS 339.88</strain>
    </source>
</reference>
<dbReference type="SUPFAM" id="SSF81383">
    <property type="entry name" value="F-box domain"/>
    <property type="match status" value="1"/>
</dbReference>
<evidence type="ECO:0000313" key="1">
    <source>
        <dbReference type="EMBL" id="KDR76123.1"/>
    </source>
</evidence>
<dbReference type="OrthoDB" id="3039255at2759"/>
<dbReference type="InterPro" id="IPR036047">
    <property type="entry name" value="F-box-like_dom_sf"/>
</dbReference>
<name>A0A067TAU4_GALM3</name>
<dbReference type="Proteomes" id="UP000027222">
    <property type="component" value="Unassembled WGS sequence"/>
</dbReference>
<dbReference type="AlphaFoldDB" id="A0A067TAU4"/>
<gene>
    <name evidence="1" type="ORF">GALMADRAFT_210803</name>
</gene>
<dbReference type="SUPFAM" id="SSF52047">
    <property type="entry name" value="RNI-like"/>
    <property type="match status" value="1"/>
</dbReference>
<dbReference type="HOGENOM" id="CLU_028894_1_0_1"/>
<sequence length="485" mass="55173">MVDIPPEIWFNIADFLSDEELVRCMGINSLFFHLSMDVLYKKTTIQTNNAIESTRMLDKLSNSLVAGRVQCLNLLLQHASRAEIEQPNNMTRIRQYLQRFIRPSKLLGSRSGHTPSRAVDVSQSSDLETMLSGFVECFPDHSRIRSLTVEAELMPMSYNFIPLFTSIRTAFGAQLRTLSLRGRLGLYQGLLESNSSFPQLKELWLWFPESFRETLHPPVNRDHLTTFVNRLSPHLEILGLYSESVLTSGLFQQLSIFPSLVHLDVNIDFYTPEDNFNFHKFLLHTSHTLQKLSIRLYNSKKEYDTYLKEWFSNCRVDSKYFAKLRSVTIHPTVGGGDVNMQCDFIHLISKTIEEYNFELKLLDNDDASLVIGALSQCPKLTVLNLSLFALTITVLDQLADAVPNLQSLGIRAGTLLDSTAQFGPSAVFFEALKRRSYADWKLKDLSIRPGYRRKANHNTMLAFGRSIPSLSSFFGDGHMDSSSCV</sequence>
<evidence type="ECO:0008006" key="3">
    <source>
        <dbReference type="Google" id="ProtNLM"/>
    </source>
</evidence>
<dbReference type="InterPro" id="IPR032675">
    <property type="entry name" value="LRR_dom_sf"/>
</dbReference>
<protein>
    <recommendedName>
        <fullName evidence="3">F-box domain-containing protein</fullName>
    </recommendedName>
</protein>
<dbReference type="EMBL" id="KL142379">
    <property type="protein sequence ID" value="KDR76123.1"/>
    <property type="molecule type" value="Genomic_DNA"/>
</dbReference>